<dbReference type="AlphaFoldDB" id="A0A0N4V458"/>
<gene>
    <name evidence="1" type="ORF">EVEC_LOCUS4579</name>
</gene>
<dbReference type="WBParaSite" id="EVEC_0000487101-mRNA-1">
    <property type="protein sequence ID" value="EVEC_0000487101-mRNA-1"/>
    <property type="gene ID" value="EVEC_0000487101"/>
</dbReference>
<accession>A0A0N4V458</accession>
<evidence type="ECO:0000313" key="1">
    <source>
        <dbReference type="EMBL" id="VDD89828.1"/>
    </source>
</evidence>
<sequence>MQFSPELISFVPSRLLYIDYSDGTSHCCNIQKIDGKLGIQTPFGDMTLLLEEFPDSYRVSAPHWNTVALLNKRDGQTSDG</sequence>
<name>A0A0N4V458_ENTVE</name>
<evidence type="ECO:0000313" key="3">
    <source>
        <dbReference type="WBParaSite" id="EVEC_0000487101-mRNA-1"/>
    </source>
</evidence>
<evidence type="ECO:0000313" key="2">
    <source>
        <dbReference type="Proteomes" id="UP000274131"/>
    </source>
</evidence>
<keyword evidence="2" id="KW-1185">Reference proteome</keyword>
<dbReference type="Proteomes" id="UP000274131">
    <property type="component" value="Unassembled WGS sequence"/>
</dbReference>
<reference evidence="1 2" key="2">
    <citation type="submission" date="2018-10" db="EMBL/GenBank/DDBJ databases">
        <authorList>
            <consortium name="Pathogen Informatics"/>
        </authorList>
    </citation>
    <scope>NUCLEOTIDE SEQUENCE [LARGE SCALE GENOMIC DNA]</scope>
</reference>
<proteinExistence type="predicted"/>
<protein>
    <submittedName>
        <fullName evidence="3">Tudor domain-containing protein</fullName>
    </submittedName>
</protein>
<reference evidence="3" key="1">
    <citation type="submission" date="2017-02" db="UniProtKB">
        <authorList>
            <consortium name="WormBaseParasite"/>
        </authorList>
    </citation>
    <scope>IDENTIFICATION</scope>
</reference>
<organism evidence="3">
    <name type="scientific">Enterobius vermicularis</name>
    <name type="common">Human pinworm</name>
    <dbReference type="NCBI Taxonomy" id="51028"/>
    <lineage>
        <taxon>Eukaryota</taxon>
        <taxon>Metazoa</taxon>
        <taxon>Ecdysozoa</taxon>
        <taxon>Nematoda</taxon>
        <taxon>Chromadorea</taxon>
        <taxon>Rhabditida</taxon>
        <taxon>Spirurina</taxon>
        <taxon>Oxyuridomorpha</taxon>
        <taxon>Oxyuroidea</taxon>
        <taxon>Oxyuridae</taxon>
        <taxon>Enterobius</taxon>
    </lineage>
</organism>
<dbReference type="EMBL" id="UXUI01007897">
    <property type="protein sequence ID" value="VDD89828.1"/>
    <property type="molecule type" value="Genomic_DNA"/>
</dbReference>